<dbReference type="RefSeq" id="WP_386417866.1">
    <property type="nucleotide sequence ID" value="NZ_JBHSZO010000044.1"/>
</dbReference>
<comment type="caution">
    <text evidence="4">The sequence shown here is derived from an EMBL/GenBank/DDBJ whole genome shotgun (WGS) entry which is preliminary data.</text>
</comment>
<organism evidence="4 5">
    <name type="scientific">Streptomyces polyrhachis</name>
    <dbReference type="NCBI Taxonomy" id="1282885"/>
    <lineage>
        <taxon>Bacteria</taxon>
        <taxon>Bacillati</taxon>
        <taxon>Actinomycetota</taxon>
        <taxon>Actinomycetes</taxon>
        <taxon>Kitasatosporales</taxon>
        <taxon>Streptomycetaceae</taxon>
        <taxon>Streptomyces</taxon>
    </lineage>
</organism>
<reference evidence="5" key="1">
    <citation type="journal article" date="2019" name="Int. J. Syst. Evol. Microbiol.">
        <title>The Global Catalogue of Microorganisms (GCM) 10K type strain sequencing project: providing services to taxonomists for standard genome sequencing and annotation.</title>
        <authorList>
            <consortium name="The Broad Institute Genomics Platform"/>
            <consortium name="The Broad Institute Genome Sequencing Center for Infectious Disease"/>
            <person name="Wu L."/>
            <person name="Ma J."/>
        </authorList>
    </citation>
    <scope>NUCLEOTIDE SEQUENCE [LARGE SCALE GENOMIC DNA]</scope>
    <source>
        <strain evidence="5">CGMCC 1.13681</strain>
    </source>
</reference>
<dbReference type="PANTHER" id="PTHR43877">
    <property type="entry name" value="AMINOALKYLPHOSPHONATE N-ACETYLTRANSFERASE-RELATED-RELATED"/>
    <property type="match status" value="1"/>
</dbReference>
<keyword evidence="2 4" id="KW-0012">Acyltransferase</keyword>
<sequence>MGTVLRGSLVTLRPSTVGDIPALAAIRATPEVYARWRGGEDLAAAVAEDLDDPGARTFTIEYGGRVVGAIQWGAQEDPDYRHANIDIYLDPAAHGRGLGTDAVRALARHLIDDHGYHRLVIDPAADNAAAIRCYRKVGFRPVGIMRRYERGPDGSWHDGLLMDLLAQELE</sequence>
<dbReference type="InterPro" id="IPR016181">
    <property type="entry name" value="Acyl_CoA_acyltransferase"/>
</dbReference>
<protein>
    <submittedName>
        <fullName evidence="4">GNAT family N-acetyltransferase</fullName>
        <ecNumber evidence="4">2.3.-.-</ecNumber>
    </submittedName>
</protein>
<feature type="domain" description="N-acetyltransferase" evidence="3">
    <location>
        <begin position="10"/>
        <end position="167"/>
    </location>
</feature>
<dbReference type="Pfam" id="PF13302">
    <property type="entry name" value="Acetyltransf_3"/>
    <property type="match status" value="1"/>
</dbReference>
<proteinExistence type="predicted"/>
<dbReference type="EC" id="2.3.-.-" evidence="4"/>
<dbReference type="InterPro" id="IPR050832">
    <property type="entry name" value="Bact_Acetyltransf"/>
</dbReference>
<evidence type="ECO:0000313" key="5">
    <source>
        <dbReference type="Proteomes" id="UP001596413"/>
    </source>
</evidence>
<evidence type="ECO:0000259" key="3">
    <source>
        <dbReference type="PROSITE" id="PS51186"/>
    </source>
</evidence>
<accession>A0ABW2GJD4</accession>
<dbReference type="PANTHER" id="PTHR43877:SF2">
    <property type="entry name" value="AMINOALKYLPHOSPHONATE N-ACETYLTRANSFERASE-RELATED"/>
    <property type="match status" value="1"/>
</dbReference>
<evidence type="ECO:0000256" key="1">
    <source>
        <dbReference type="ARBA" id="ARBA00022679"/>
    </source>
</evidence>
<dbReference type="GO" id="GO:0016746">
    <property type="term" value="F:acyltransferase activity"/>
    <property type="evidence" value="ECO:0007669"/>
    <property type="project" value="UniProtKB-KW"/>
</dbReference>
<dbReference type="SUPFAM" id="SSF55729">
    <property type="entry name" value="Acyl-CoA N-acyltransferases (Nat)"/>
    <property type="match status" value="1"/>
</dbReference>
<evidence type="ECO:0000313" key="4">
    <source>
        <dbReference type="EMBL" id="MFC7220885.1"/>
    </source>
</evidence>
<keyword evidence="1 4" id="KW-0808">Transferase</keyword>
<dbReference type="EMBL" id="JBHSZO010000044">
    <property type="protein sequence ID" value="MFC7220885.1"/>
    <property type="molecule type" value="Genomic_DNA"/>
</dbReference>
<dbReference type="InterPro" id="IPR000182">
    <property type="entry name" value="GNAT_dom"/>
</dbReference>
<name>A0ABW2GJD4_9ACTN</name>
<dbReference type="PROSITE" id="PS51186">
    <property type="entry name" value="GNAT"/>
    <property type="match status" value="1"/>
</dbReference>
<dbReference type="CDD" id="cd04301">
    <property type="entry name" value="NAT_SF"/>
    <property type="match status" value="1"/>
</dbReference>
<keyword evidence="5" id="KW-1185">Reference proteome</keyword>
<gene>
    <name evidence="4" type="ORF">ACFQLX_22390</name>
</gene>
<evidence type="ECO:0000256" key="2">
    <source>
        <dbReference type="ARBA" id="ARBA00023315"/>
    </source>
</evidence>
<dbReference type="Proteomes" id="UP001596413">
    <property type="component" value="Unassembled WGS sequence"/>
</dbReference>
<dbReference type="Gene3D" id="3.40.630.30">
    <property type="match status" value="1"/>
</dbReference>